<dbReference type="PANTHER" id="PTHR36838:SF3">
    <property type="entry name" value="TRANSPORTER AUXIN EFFLUX CARRIER EC FAMILY"/>
    <property type="match status" value="1"/>
</dbReference>
<feature type="transmembrane region" description="Helical" evidence="7">
    <location>
        <begin position="224"/>
        <end position="247"/>
    </location>
</feature>
<gene>
    <name evidence="8" type="ORF">TK50_08200</name>
</gene>
<keyword evidence="6 7" id="KW-0472">Membrane</keyword>
<feature type="transmembrane region" description="Helical" evidence="7">
    <location>
        <begin position="253"/>
        <end position="274"/>
    </location>
</feature>
<feature type="transmembrane region" description="Helical" evidence="7">
    <location>
        <begin position="61"/>
        <end position="87"/>
    </location>
</feature>
<comment type="subcellular location">
    <subcellularLocation>
        <location evidence="1">Membrane</location>
        <topology evidence="1">Multi-pass membrane protein</topology>
    </subcellularLocation>
</comment>
<organism evidence="8 9">
    <name type="scientific">Micromonospora haikouensis</name>
    <dbReference type="NCBI Taxonomy" id="686309"/>
    <lineage>
        <taxon>Bacteria</taxon>
        <taxon>Bacillati</taxon>
        <taxon>Actinomycetota</taxon>
        <taxon>Actinomycetes</taxon>
        <taxon>Micromonosporales</taxon>
        <taxon>Micromonosporaceae</taxon>
        <taxon>Micromonospora</taxon>
    </lineage>
</organism>
<feature type="transmembrane region" description="Helical" evidence="7">
    <location>
        <begin position="6"/>
        <end position="26"/>
    </location>
</feature>
<keyword evidence="4 7" id="KW-0812">Transmembrane</keyword>
<reference evidence="8 9" key="1">
    <citation type="submission" date="2015-01" db="EMBL/GenBank/DDBJ databases">
        <title>Sequencing and annotation of Micromonospora carbonacea strain JXNU-1 genome.</title>
        <authorList>
            <person name="Long Z."/>
            <person name="Huang Y."/>
            <person name="Jiang Y."/>
        </authorList>
    </citation>
    <scope>NUCLEOTIDE SEQUENCE [LARGE SCALE GENOMIC DNA]</scope>
    <source>
        <strain evidence="8 9">JXNU-1</strain>
    </source>
</reference>
<feature type="transmembrane region" description="Helical" evidence="7">
    <location>
        <begin position="94"/>
        <end position="117"/>
    </location>
</feature>
<proteinExistence type="predicted"/>
<sequence length="306" mass="31018">MPGVLTGFAVIGAVIGVGYLVGRLGVLGPGASTVLSRVAFFVAAPALLFDTVAHADLREVFSAALVVTVAGTAVVATVFVLVARLLWRRPAAEATIGALTSSYVNAANIGIPVAVYVLGDASFIAPVIMFQLVVMAPVAFAVLDTAVGGRRSVARSVVAPLANPVTVGCALGLAVNLTGWLPPEPVLRPVELVAAMAVPAALLSYGLSLHGAPRPGSGDTGRDVWLAVALKTLAQPVVAYLVARHALGLPQPTVLACTVTAALPTAQNVFVYAVRYDRGVVLARDAVLLSTVAAVPVLIGVAILGS</sequence>
<evidence type="ECO:0000313" key="8">
    <source>
        <dbReference type="EMBL" id="KIR65397.1"/>
    </source>
</evidence>
<feature type="transmembrane region" description="Helical" evidence="7">
    <location>
        <begin position="286"/>
        <end position="305"/>
    </location>
</feature>
<dbReference type="EMBL" id="JXSX01000001">
    <property type="protein sequence ID" value="KIR65397.1"/>
    <property type="molecule type" value="Genomic_DNA"/>
</dbReference>
<dbReference type="Proteomes" id="UP000032254">
    <property type="component" value="Unassembled WGS sequence"/>
</dbReference>
<dbReference type="PATRIC" id="fig|47853.6.peg.1745"/>
<dbReference type="InterPro" id="IPR004776">
    <property type="entry name" value="Mem_transp_PIN-like"/>
</dbReference>
<feature type="transmembrane region" description="Helical" evidence="7">
    <location>
        <begin position="192"/>
        <end position="212"/>
    </location>
</feature>
<dbReference type="RefSeq" id="WP_043962180.1">
    <property type="nucleotide sequence ID" value="NZ_JBEZEN010000011.1"/>
</dbReference>
<evidence type="ECO:0000256" key="5">
    <source>
        <dbReference type="ARBA" id="ARBA00022989"/>
    </source>
</evidence>
<dbReference type="GeneID" id="301304118"/>
<evidence type="ECO:0000256" key="1">
    <source>
        <dbReference type="ARBA" id="ARBA00004141"/>
    </source>
</evidence>
<feature type="transmembrane region" description="Helical" evidence="7">
    <location>
        <begin position="123"/>
        <end position="145"/>
    </location>
</feature>
<evidence type="ECO:0000256" key="3">
    <source>
        <dbReference type="ARBA" id="ARBA00022475"/>
    </source>
</evidence>
<keyword evidence="2" id="KW-0813">Transport</keyword>
<evidence type="ECO:0000313" key="9">
    <source>
        <dbReference type="Proteomes" id="UP000032254"/>
    </source>
</evidence>
<dbReference type="AlphaFoldDB" id="A0A0D0V345"/>
<evidence type="ECO:0000256" key="2">
    <source>
        <dbReference type="ARBA" id="ARBA00022448"/>
    </source>
</evidence>
<dbReference type="GO" id="GO:0016020">
    <property type="term" value="C:membrane"/>
    <property type="evidence" value="ECO:0007669"/>
    <property type="project" value="UniProtKB-SubCell"/>
</dbReference>
<dbReference type="GO" id="GO:0055085">
    <property type="term" value="P:transmembrane transport"/>
    <property type="evidence" value="ECO:0007669"/>
    <property type="project" value="InterPro"/>
</dbReference>
<feature type="transmembrane region" description="Helical" evidence="7">
    <location>
        <begin position="38"/>
        <end position="55"/>
    </location>
</feature>
<protein>
    <submittedName>
        <fullName evidence="8">Membrane protein</fullName>
    </submittedName>
</protein>
<keyword evidence="5 7" id="KW-1133">Transmembrane helix</keyword>
<comment type="caution">
    <text evidence="8">The sequence shown here is derived from an EMBL/GenBank/DDBJ whole genome shotgun (WGS) entry which is preliminary data.</text>
</comment>
<dbReference type="OrthoDB" id="5405318at2"/>
<evidence type="ECO:0000256" key="7">
    <source>
        <dbReference type="SAM" id="Phobius"/>
    </source>
</evidence>
<keyword evidence="9" id="KW-1185">Reference proteome</keyword>
<dbReference type="Pfam" id="PF03547">
    <property type="entry name" value="Mem_trans"/>
    <property type="match status" value="2"/>
</dbReference>
<feature type="transmembrane region" description="Helical" evidence="7">
    <location>
        <begin position="157"/>
        <end position="180"/>
    </location>
</feature>
<evidence type="ECO:0000256" key="4">
    <source>
        <dbReference type="ARBA" id="ARBA00022692"/>
    </source>
</evidence>
<keyword evidence="3" id="KW-1003">Cell membrane</keyword>
<accession>A0A0D0V345</accession>
<dbReference type="PANTHER" id="PTHR36838">
    <property type="entry name" value="AUXIN EFFLUX CARRIER FAMILY PROTEIN"/>
    <property type="match status" value="1"/>
</dbReference>
<evidence type="ECO:0000256" key="6">
    <source>
        <dbReference type="ARBA" id="ARBA00023136"/>
    </source>
</evidence>
<name>A0A0D0V345_9ACTN</name>